<gene>
    <name evidence="2" type="ORF">ACH5RR_036977</name>
</gene>
<evidence type="ECO:0000313" key="2">
    <source>
        <dbReference type="EMBL" id="KAL3502528.1"/>
    </source>
</evidence>
<dbReference type="PANTHER" id="PTHR48258">
    <property type="entry name" value="DUF4218 DOMAIN-CONTAINING PROTEIN-RELATED"/>
    <property type="match status" value="1"/>
</dbReference>
<evidence type="ECO:0000313" key="3">
    <source>
        <dbReference type="Proteomes" id="UP001630127"/>
    </source>
</evidence>
<organism evidence="2 3">
    <name type="scientific">Cinchona calisaya</name>
    <dbReference type="NCBI Taxonomy" id="153742"/>
    <lineage>
        <taxon>Eukaryota</taxon>
        <taxon>Viridiplantae</taxon>
        <taxon>Streptophyta</taxon>
        <taxon>Embryophyta</taxon>
        <taxon>Tracheophyta</taxon>
        <taxon>Spermatophyta</taxon>
        <taxon>Magnoliopsida</taxon>
        <taxon>eudicotyledons</taxon>
        <taxon>Gunneridae</taxon>
        <taxon>Pentapetalae</taxon>
        <taxon>asterids</taxon>
        <taxon>lamiids</taxon>
        <taxon>Gentianales</taxon>
        <taxon>Rubiaceae</taxon>
        <taxon>Cinchonoideae</taxon>
        <taxon>Cinchoneae</taxon>
        <taxon>Cinchona</taxon>
    </lineage>
</organism>
<sequence>MLQILLEHPHPGQYQQKHLWIRFSFHLKKVKNKACIEALIFNAHISEEALTFASYYFEPHMESKRKTVGRNDKEAIDPNITSFSVFNLGRSSGTGSCRYLSDEEMHAAQMYGLMNCLEVEPYIQ</sequence>
<dbReference type="AlphaFoldDB" id="A0ABD2Y4V3"/>
<comment type="caution">
    <text evidence="2">The sequence shown here is derived from an EMBL/GenBank/DDBJ whole genome shotgun (WGS) entry which is preliminary data.</text>
</comment>
<proteinExistence type="predicted"/>
<keyword evidence="3" id="KW-1185">Reference proteome</keyword>
<protein>
    <recommendedName>
        <fullName evidence="1">DUF4218 domain-containing protein</fullName>
    </recommendedName>
</protein>
<dbReference type="Pfam" id="PF13960">
    <property type="entry name" value="DUF4218"/>
    <property type="match status" value="1"/>
</dbReference>
<dbReference type="EMBL" id="JBJUIK010000015">
    <property type="protein sequence ID" value="KAL3502528.1"/>
    <property type="molecule type" value="Genomic_DNA"/>
</dbReference>
<dbReference type="InterPro" id="IPR025452">
    <property type="entry name" value="DUF4218"/>
</dbReference>
<feature type="domain" description="DUF4218" evidence="1">
    <location>
        <begin position="13"/>
        <end position="71"/>
    </location>
</feature>
<accession>A0ABD2Y4V3</accession>
<dbReference type="Proteomes" id="UP001630127">
    <property type="component" value="Unassembled WGS sequence"/>
</dbReference>
<dbReference type="PANTHER" id="PTHR48258:SF4">
    <property type="entry name" value="DUF4216 DOMAIN-CONTAINING PROTEIN"/>
    <property type="match status" value="1"/>
</dbReference>
<evidence type="ECO:0000259" key="1">
    <source>
        <dbReference type="Pfam" id="PF13960"/>
    </source>
</evidence>
<reference evidence="2 3" key="1">
    <citation type="submission" date="2024-11" db="EMBL/GenBank/DDBJ databases">
        <title>A near-complete genome assembly of Cinchona calisaya.</title>
        <authorList>
            <person name="Lian D.C."/>
            <person name="Zhao X.W."/>
            <person name="Wei L."/>
        </authorList>
    </citation>
    <scope>NUCLEOTIDE SEQUENCE [LARGE SCALE GENOMIC DNA]</scope>
    <source>
        <tissue evidence="2">Nenye</tissue>
    </source>
</reference>
<name>A0ABD2Y4V3_9GENT</name>